<feature type="transmembrane region" description="Helical" evidence="7">
    <location>
        <begin position="275"/>
        <end position="296"/>
    </location>
</feature>
<evidence type="ECO:0000256" key="5">
    <source>
        <dbReference type="ARBA" id="ARBA00023136"/>
    </source>
</evidence>
<dbReference type="Proteomes" id="UP001412067">
    <property type="component" value="Unassembled WGS sequence"/>
</dbReference>
<reference evidence="8 9" key="1">
    <citation type="journal article" date="2022" name="Nat. Plants">
        <title>Genomes of leafy and leafless Platanthera orchids illuminate the evolution of mycoheterotrophy.</title>
        <authorList>
            <person name="Li M.H."/>
            <person name="Liu K.W."/>
            <person name="Li Z."/>
            <person name="Lu H.C."/>
            <person name="Ye Q.L."/>
            <person name="Zhang D."/>
            <person name="Wang J.Y."/>
            <person name="Li Y.F."/>
            <person name="Zhong Z.M."/>
            <person name="Liu X."/>
            <person name="Yu X."/>
            <person name="Liu D.K."/>
            <person name="Tu X.D."/>
            <person name="Liu B."/>
            <person name="Hao Y."/>
            <person name="Liao X.Y."/>
            <person name="Jiang Y.T."/>
            <person name="Sun W.H."/>
            <person name="Chen J."/>
            <person name="Chen Y.Q."/>
            <person name="Ai Y."/>
            <person name="Zhai J.W."/>
            <person name="Wu S.S."/>
            <person name="Zhou Z."/>
            <person name="Hsiao Y.Y."/>
            <person name="Wu W.L."/>
            <person name="Chen Y.Y."/>
            <person name="Lin Y.F."/>
            <person name="Hsu J.L."/>
            <person name="Li C.Y."/>
            <person name="Wang Z.W."/>
            <person name="Zhao X."/>
            <person name="Zhong W.Y."/>
            <person name="Ma X.K."/>
            <person name="Ma L."/>
            <person name="Huang J."/>
            <person name="Chen G.Z."/>
            <person name="Huang M.Z."/>
            <person name="Huang L."/>
            <person name="Peng D.H."/>
            <person name="Luo Y.B."/>
            <person name="Zou S.Q."/>
            <person name="Chen S.P."/>
            <person name="Lan S."/>
            <person name="Tsai W.C."/>
            <person name="Van de Peer Y."/>
            <person name="Liu Z.J."/>
        </authorList>
    </citation>
    <scope>NUCLEOTIDE SEQUENCE [LARGE SCALE GENOMIC DNA]</scope>
    <source>
        <strain evidence="8">Lor288</strain>
    </source>
</reference>
<feature type="transmembrane region" description="Helical" evidence="7">
    <location>
        <begin position="198"/>
        <end position="215"/>
    </location>
</feature>
<organism evidence="8 9">
    <name type="scientific">Platanthera guangdongensis</name>
    <dbReference type="NCBI Taxonomy" id="2320717"/>
    <lineage>
        <taxon>Eukaryota</taxon>
        <taxon>Viridiplantae</taxon>
        <taxon>Streptophyta</taxon>
        <taxon>Embryophyta</taxon>
        <taxon>Tracheophyta</taxon>
        <taxon>Spermatophyta</taxon>
        <taxon>Magnoliopsida</taxon>
        <taxon>Liliopsida</taxon>
        <taxon>Asparagales</taxon>
        <taxon>Orchidaceae</taxon>
        <taxon>Orchidoideae</taxon>
        <taxon>Orchideae</taxon>
        <taxon>Orchidinae</taxon>
        <taxon>Platanthera</taxon>
    </lineage>
</organism>
<feature type="transmembrane region" description="Helical" evidence="7">
    <location>
        <begin position="340"/>
        <end position="361"/>
    </location>
</feature>
<dbReference type="InterPro" id="IPR000715">
    <property type="entry name" value="Glycosyl_transferase_4"/>
</dbReference>
<evidence type="ECO:0000256" key="2">
    <source>
        <dbReference type="ARBA" id="ARBA00022679"/>
    </source>
</evidence>
<keyword evidence="5 7" id="KW-0472">Membrane</keyword>
<keyword evidence="4 7" id="KW-1133">Transmembrane helix</keyword>
<dbReference type="PANTHER" id="PTHR22926:SF5">
    <property type="entry name" value="PHOSPHO-N-ACETYLMURAMOYL-PENTAPEPTIDE-TRANSFERASE HOMOLOG"/>
    <property type="match status" value="1"/>
</dbReference>
<keyword evidence="3 7" id="KW-0812">Transmembrane</keyword>
<evidence type="ECO:0000256" key="7">
    <source>
        <dbReference type="SAM" id="Phobius"/>
    </source>
</evidence>
<sequence length="556" mass="59867">MNKPINKCRRLINVDLSLTITNIRRSGDPAIRRSSLSLSRSPTSGDPTSLSLQTNYFVIAFMCSANHHPLHPWLIQSLRVIPQSTVSRRSKIHYPPALGFTPFTKLSRADSRCYPRKSLLRAPESMDEDIGDVSFSLQDDNGGFGGSSGYIISSSEGEDSDIDAFLTPFAETDLPMIRNKFETPDAALTLSAHRTRRGVILTLALTVFMTLLLLFVDWCSWKIVRLPLEPFYLTYPFAVSTFLSGCIGFLFVAIVDGLKIHEITRREVSINSPKVAVPTIGGLFFIPVGIITVRVIVGHLSIHVNGVAAATLGSAAIGLLDDIFQFAKNYKHSLPGWMKLLLHSLIVRFSFLSVAVCYLAVRSSLLFTGFFSYCRCVCSSAACRLFSAFVVRFLLLHGALCCCTVYPGSFVAVRSSRYDLVLHNQITRLDIATASCDSNIGKTSSRSNGFGGVGGAVLSNNGKKVGGTTADGRNESVRVSEARADRRGSDVADGSGKAGADGLRAGRGGGEMTGGDRAGDQRGGKSGGRTTIMERGDTSAAGDGGDWMRRFGGGAD</sequence>
<feature type="transmembrane region" description="Helical" evidence="7">
    <location>
        <begin position="394"/>
        <end position="413"/>
    </location>
</feature>
<dbReference type="PANTHER" id="PTHR22926">
    <property type="entry name" value="PHOSPHO-N-ACETYLMURAMOYL-PENTAPEPTIDE-TRANSFERASE"/>
    <property type="match status" value="1"/>
</dbReference>
<evidence type="ECO:0000256" key="4">
    <source>
        <dbReference type="ARBA" id="ARBA00022989"/>
    </source>
</evidence>
<dbReference type="EMBL" id="JBBWWR010000002">
    <property type="protein sequence ID" value="KAK8969953.1"/>
    <property type="molecule type" value="Genomic_DNA"/>
</dbReference>
<name>A0ABR2N3H0_9ASPA</name>
<comment type="caution">
    <text evidence="8">The sequence shown here is derived from an EMBL/GenBank/DDBJ whole genome shotgun (WGS) entry which is preliminary data.</text>
</comment>
<evidence type="ECO:0000256" key="6">
    <source>
        <dbReference type="SAM" id="MobiDB-lite"/>
    </source>
</evidence>
<proteinExistence type="predicted"/>
<feature type="transmembrane region" description="Helical" evidence="7">
    <location>
        <begin position="235"/>
        <end position="255"/>
    </location>
</feature>
<accession>A0ABR2N3H0</accession>
<feature type="compositionally biased region" description="Basic and acidic residues" evidence="6">
    <location>
        <begin position="472"/>
        <end position="490"/>
    </location>
</feature>
<feature type="region of interest" description="Disordered" evidence="6">
    <location>
        <begin position="462"/>
        <end position="556"/>
    </location>
</feature>
<keyword evidence="2" id="KW-0808">Transferase</keyword>
<comment type="subcellular location">
    <subcellularLocation>
        <location evidence="1">Membrane</location>
        <topology evidence="1">Multi-pass membrane protein</topology>
    </subcellularLocation>
</comment>
<protein>
    <submittedName>
        <fullName evidence="8">Uncharacterized protein</fullName>
    </submittedName>
</protein>
<evidence type="ECO:0000256" key="3">
    <source>
        <dbReference type="ARBA" id="ARBA00022692"/>
    </source>
</evidence>
<keyword evidence="9" id="KW-1185">Reference proteome</keyword>
<evidence type="ECO:0000313" key="9">
    <source>
        <dbReference type="Proteomes" id="UP001412067"/>
    </source>
</evidence>
<evidence type="ECO:0000313" key="8">
    <source>
        <dbReference type="EMBL" id="KAK8969953.1"/>
    </source>
</evidence>
<gene>
    <name evidence="8" type="ORF">KSP40_PGU017268</name>
</gene>
<evidence type="ECO:0000256" key="1">
    <source>
        <dbReference type="ARBA" id="ARBA00004141"/>
    </source>
</evidence>